<evidence type="ECO:0000313" key="3">
    <source>
        <dbReference type="EMBL" id="NIJ56993.1"/>
    </source>
</evidence>
<dbReference type="Pfam" id="PF00534">
    <property type="entry name" value="Glycos_transf_1"/>
    <property type="match status" value="1"/>
</dbReference>
<dbReference type="InterPro" id="IPR001296">
    <property type="entry name" value="Glyco_trans_1"/>
</dbReference>
<evidence type="ECO:0000313" key="4">
    <source>
        <dbReference type="Proteomes" id="UP001429580"/>
    </source>
</evidence>
<accession>A0ABX0UVM1</accession>
<feature type="domain" description="Glycosyl transferase family 1" evidence="1">
    <location>
        <begin position="225"/>
        <end position="377"/>
    </location>
</feature>
<keyword evidence="4" id="KW-1185">Reference proteome</keyword>
<evidence type="ECO:0000259" key="2">
    <source>
        <dbReference type="Pfam" id="PF13579"/>
    </source>
</evidence>
<gene>
    <name evidence="3" type="ORF">FHS82_000819</name>
</gene>
<dbReference type="Pfam" id="PF13692">
    <property type="entry name" value="Glyco_trans_1_4"/>
    <property type="match status" value="1"/>
</dbReference>
<dbReference type="RefSeq" id="WP_166949104.1">
    <property type="nucleotide sequence ID" value="NZ_JAASQI010000002.1"/>
</dbReference>
<dbReference type="EMBL" id="JAASQI010000002">
    <property type="protein sequence ID" value="NIJ56993.1"/>
    <property type="molecule type" value="Genomic_DNA"/>
</dbReference>
<dbReference type="PANTHER" id="PTHR12526:SF625">
    <property type="entry name" value="PHOSPHATIDYLINOSITOL GLYCAN-CLASS A"/>
    <property type="match status" value="1"/>
</dbReference>
<protein>
    <submittedName>
        <fullName evidence="3">Glycosyltransferase involved in cell wall biosynthesis</fullName>
    </submittedName>
</protein>
<dbReference type="CDD" id="cd03801">
    <property type="entry name" value="GT4_PimA-like"/>
    <property type="match status" value="2"/>
</dbReference>
<proteinExistence type="predicted"/>
<reference evidence="3 4" key="1">
    <citation type="submission" date="2020-03" db="EMBL/GenBank/DDBJ databases">
        <title>Genomic Encyclopedia of Type Strains, Phase IV (KMG-IV): sequencing the most valuable type-strain genomes for metagenomic binning, comparative biology and taxonomic classification.</title>
        <authorList>
            <person name="Goeker M."/>
        </authorList>
    </citation>
    <scope>NUCLEOTIDE SEQUENCE [LARGE SCALE GENOMIC DNA]</scope>
    <source>
        <strain evidence="3 4">DSM 103870</strain>
    </source>
</reference>
<dbReference type="Pfam" id="PF13579">
    <property type="entry name" value="Glyco_trans_4_4"/>
    <property type="match status" value="1"/>
</dbReference>
<dbReference type="SUPFAM" id="SSF53756">
    <property type="entry name" value="UDP-Glycosyltransferase/glycogen phosphorylase"/>
    <property type="match status" value="2"/>
</dbReference>
<dbReference type="Gene3D" id="3.40.50.2000">
    <property type="entry name" value="Glycogen Phosphorylase B"/>
    <property type="match status" value="3"/>
</dbReference>
<organism evidence="3 4">
    <name type="scientific">Pseudochelatococcus lubricantis</name>
    <dbReference type="NCBI Taxonomy" id="1538102"/>
    <lineage>
        <taxon>Bacteria</taxon>
        <taxon>Pseudomonadati</taxon>
        <taxon>Pseudomonadota</taxon>
        <taxon>Alphaproteobacteria</taxon>
        <taxon>Hyphomicrobiales</taxon>
        <taxon>Chelatococcaceae</taxon>
        <taxon>Pseudochelatococcus</taxon>
    </lineage>
</organism>
<comment type="caution">
    <text evidence="3">The sequence shown here is derived from an EMBL/GenBank/DDBJ whole genome shotgun (WGS) entry which is preliminary data.</text>
</comment>
<sequence>MKIAVIAPSPVPFAFGGAERVWLGLTQYYAYETKHVCELIKVPTLERNFREIVNGYRQFSCLDLSHFDLVISGKYPAWMVSHRNHAVYMLHRLRGLYDTWPGDLDTALPDDALLGPLRPLLEGPSTCRSQLSEIFGEIDRLLAADPPAHWLALPGPLIRAVVHKLDDIGLSTGSISRHVAISHNVCRRAGYFPQDAEPEVAYVPSDLGLAILKEDDAGTITGPDGAAPTFFTASRLDHAKRISLIIDAFRRVEGPARLVIAGDGPQRQELTLRAKGDGRISFAGRLSEQELARHYRTALAVPFVPYDEDYGLITLEALAAGRPVVTVRDAGGVLEFVEDGVTGLVTDTDPAALAAAFESLLADPERALRMGAAGRERVRPITWQNLGTALVIPSRKRPRRRIVIANSYLLWPVDTGGKRRLWSLAREFARTADVTVVSLGRDDTPAEEFFFSPHFREVRIPISPEHIDAEWALTKKLDETSVSDISAALYGHLTPALSRELRGRLAGADLAIACHPYLYRFIREAWEGPIWYDAHNVETLLKDAMLPKTPAGRAVLAEVAQLERECVEGAERILTVSEDERAAFRDMFGKPEDRIVLAPNGTDIPADPLLERGRREALKEKLGVHGPLALYVGSWHAPNVEGAVALAGIARERPEWTFWFVGKMCAAPELRARDLPPNVALLGLVGEDVLQTVFAAADVGINPVIVGAGTNFKVIDYAARGALVLTTSIGIRGLDMKDGEHVIVAERERMAEALAHIAGRGMGAHEGMIANAFGHVRDHFTWETILRDVVA</sequence>
<evidence type="ECO:0000259" key="1">
    <source>
        <dbReference type="Pfam" id="PF00534"/>
    </source>
</evidence>
<dbReference type="Proteomes" id="UP001429580">
    <property type="component" value="Unassembled WGS sequence"/>
</dbReference>
<dbReference type="InterPro" id="IPR028098">
    <property type="entry name" value="Glyco_trans_4-like_N"/>
</dbReference>
<dbReference type="PANTHER" id="PTHR12526">
    <property type="entry name" value="GLYCOSYLTRANSFERASE"/>
    <property type="match status" value="1"/>
</dbReference>
<feature type="domain" description="Glycosyltransferase subfamily 4-like N-terminal" evidence="2">
    <location>
        <begin position="415"/>
        <end position="601"/>
    </location>
</feature>
<name>A0ABX0UVM1_9HYPH</name>